<dbReference type="OrthoDB" id="70986at2"/>
<protein>
    <recommendedName>
        <fullName evidence="4">Spore coat protein U domain-containing protein</fullName>
    </recommendedName>
</protein>
<dbReference type="KEGG" id="dph:EHF33_14620"/>
<dbReference type="AlphaFoldDB" id="A0A3G8YSE3"/>
<feature type="signal peptide" evidence="1">
    <location>
        <begin position="1"/>
        <end position="17"/>
    </location>
</feature>
<evidence type="ECO:0000256" key="1">
    <source>
        <dbReference type="SAM" id="SignalP"/>
    </source>
</evidence>
<keyword evidence="3" id="KW-1185">Reference proteome</keyword>
<name>A0A3G8YSE3_9DEIO</name>
<accession>A0A3G8YSE3</accession>
<evidence type="ECO:0008006" key="4">
    <source>
        <dbReference type="Google" id="ProtNLM"/>
    </source>
</evidence>
<gene>
    <name evidence="2" type="ORF">EHF33_14620</name>
</gene>
<keyword evidence="1" id="KW-0732">Signal</keyword>
<dbReference type="EMBL" id="CP034184">
    <property type="protein sequence ID" value="AZI44136.1"/>
    <property type="molecule type" value="Genomic_DNA"/>
</dbReference>
<evidence type="ECO:0000313" key="3">
    <source>
        <dbReference type="Proteomes" id="UP000276417"/>
    </source>
</evidence>
<evidence type="ECO:0000313" key="2">
    <source>
        <dbReference type="EMBL" id="AZI44136.1"/>
    </source>
</evidence>
<dbReference type="Proteomes" id="UP000276417">
    <property type="component" value="Chromosome 2"/>
</dbReference>
<reference evidence="2 3" key="1">
    <citation type="submission" date="2018-11" db="EMBL/GenBank/DDBJ databases">
        <title>Deinococcus shelandsis sp. nov., isolated from South Shetland Islands soil of Antarctica.</title>
        <authorList>
            <person name="Tian J."/>
        </authorList>
    </citation>
    <scope>NUCLEOTIDE SEQUENCE [LARGE SCALE GENOMIC DNA]</scope>
    <source>
        <strain evidence="2 3">S14-83T</strain>
    </source>
</reference>
<proteinExistence type="predicted"/>
<sequence length="131" mass="13998">MRRLTFISCLLFSSAQAACVVGSATLSSLGTYTYQTDAVMSAEVPLQCDPTDQPTLTFSAAGGQFDMTAQRYVGVLKAANGDQLQYFIPDVAGTSLDPAKTSFRFQITVPRNQWGASSSTYTGALTINVTF</sequence>
<organism evidence="2 3">
    <name type="scientific">Deinococcus psychrotolerans</name>
    <dbReference type="NCBI Taxonomy" id="2489213"/>
    <lineage>
        <taxon>Bacteria</taxon>
        <taxon>Thermotogati</taxon>
        <taxon>Deinococcota</taxon>
        <taxon>Deinococci</taxon>
        <taxon>Deinococcales</taxon>
        <taxon>Deinococcaceae</taxon>
        <taxon>Deinococcus</taxon>
    </lineage>
</organism>
<feature type="chain" id="PRO_5018064563" description="Spore coat protein U domain-containing protein" evidence="1">
    <location>
        <begin position="18"/>
        <end position="131"/>
    </location>
</feature>
<dbReference type="RefSeq" id="WP_124873492.1">
    <property type="nucleotide sequence ID" value="NZ_CP034184.1"/>
</dbReference>